<organism evidence="1 2">
    <name type="scientific">Lachnoanaerobaculum umeaense</name>
    <dbReference type="NCBI Taxonomy" id="617123"/>
    <lineage>
        <taxon>Bacteria</taxon>
        <taxon>Bacillati</taxon>
        <taxon>Bacillota</taxon>
        <taxon>Clostridia</taxon>
        <taxon>Lachnospirales</taxon>
        <taxon>Lachnospiraceae</taxon>
        <taxon>Lachnoanaerobaculum</taxon>
    </lineage>
</organism>
<dbReference type="RefSeq" id="WP_111525630.1">
    <property type="nucleotide sequence ID" value="NZ_CP032364.1"/>
</dbReference>
<dbReference type="AlphaFoldDB" id="A0A385Q4T6"/>
<evidence type="ECO:0000313" key="2">
    <source>
        <dbReference type="Proteomes" id="UP000265562"/>
    </source>
</evidence>
<keyword evidence="2" id="KW-1185">Reference proteome</keyword>
<dbReference type="Pfam" id="PF10825">
    <property type="entry name" value="DUF2752"/>
    <property type="match status" value="1"/>
</dbReference>
<sequence length="113" mass="13062">MVNIFNSLIRFGFPCVFHEMTGFYCPGCGSTRSARFLIRGDLGRSFIYNPIVPYTVIATFIFFIFVVKYKISGKNLNKEKIGLPMLYIGVIILLLNWIIKDWLLIFRGIDLLK</sequence>
<protein>
    <submittedName>
        <fullName evidence="1">DUF2752 domain-containing protein</fullName>
    </submittedName>
</protein>
<dbReference type="KEGG" id="lua:D4A81_04035"/>
<dbReference type="EMBL" id="CP032364">
    <property type="protein sequence ID" value="AYB00798.1"/>
    <property type="molecule type" value="Genomic_DNA"/>
</dbReference>
<proteinExistence type="predicted"/>
<dbReference type="OrthoDB" id="9815897at2"/>
<accession>A0A385Q4T6</accession>
<name>A0A385Q4T6_9FIRM</name>
<dbReference type="InterPro" id="IPR021215">
    <property type="entry name" value="DUF2752"/>
</dbReference>
<gene>
    <name evidence="1" type="ORF">D4A81_04035</name>
</gene>
<reference evidence="1 2" key="1">
    <citation type="submission" date="2018-09" db="EMBL/GenBank/DDBJ databases">
        <title>Genome sequencing of Lachnoanaerobaculum umeaense DSM 23576.</title>
        <authorList>
            <person name="Kook J.-K."/>
            <person name="Park S.-N."/>
            <person name="Lim Y.K."/>
        </authorList>
    </citation>
    <scope>NUCLEOTIDE SEQUENCE [LARGE SCALE GENOMIC DNA]</scope>
    <source>
        <strain evidence="2">DSM 23576 \ CCUG 58757</strain>
    </source>
</reference>
<evidence type="ECO:0000313" key="1">
    <source>
        <dbReference type="EMBL" id="AYB00798.1"/>
    </source>
</evidence>
<dbReference type="Proteomes" id="UP000265562">
    <property type="component" value="Chromosome"/>
</dbReference>